<protein>
    <submittedName>
        <fullName evidence="1">Uncharacterized protein</fullName>
    </submittedName>
</protein>
<sequence length="48" mass="4962">MQHASSPHLHSAPESFQRSAPAAVVNAAPALTLRTVALSLLVDRALSA</sequence>
<reference evidence="1 2" key="1">
    <citation type="submission" date="2020-04" db="EMBL/GenBank/DDBJ databases">
        <authorList>
            <person name="De Canck E."/>
        </authorList>
    </citation>
    <scope>NUCLEOTIDE SEQUENCE [LARGE SCALE GENOMIC DNA]</scope>
    <source>
        <strain evidence="1 2">LMG 29739</strain>
    </source>
</reference>
<name>A0A6J5D7Z9_9BURK</name>
<evidence type="ECO:0000313" key="2">
    <source>
        <dbReference type="Proteomes" id="UP000494329"/>
    </source>
</evidence>
<keyword evidence="2" id="KW-1185">Reference proteome</keyword>
<organism evidence="1 2">
    <name type="scientific">Paraburkholderia solisilvae</name>
    <dbReference type="NCBI Taxonomy" id="624376"/>
    <lineage>
        <taxon>Bacteria</taxon>
        <taxon>Pseudomonadati</taxon>
        <taxon>Pseudomonadota</taxon>
        <taxon>Betaproteobacteria</taxon>
        <taxon>Burkholderiales</taxon>
        <taxon>Burkholderiaceae</taxon>
        <taxon>Paraburkholderia</taxon>
    </lineage>
</organism>
<accession>A0A6J5D7Z9</accession>
<dbReference type="EMBL" id="CADIKF010000004">
    <property type="protein sequence ID" value="CAB3749491.1"/>
    <property type="molecule type" value="Genomic_DNA"/>
</dbReference>
<dbReference type="RefSeq" id="WP_175109472.1">
    <property type="nucleotide sequence ID" value="NZ_CADIKF010000004.1"/>
</dbReference>
<proteinExistence type="predicted"/>
<dbReference type="Proteomes" id="UP000494329">
    <property type="component" value="Unassembled WGS sequence"/>
</dbReference>
<gene>
    <name evidence="1" type="ORF">LMG29739_00802</name>
</gene>
<evidence type="ECO:0000313" key="1">
    <source>
        <dbReference type="EMBL" id="CAB3749491.1"/>
    </source>
</evidence>
<dbReference type="AlphaFoldDB" id="A0A6J5D7Z9"/>